<dbReference type="Pfam" id="PF01323">
    <property type="entry name" value="DSBA"/>
    <property type="match status" value="1"/>
</dbReference>
<comment type="catalytic activity">
    <reaction evidence="1">
        <text>2-hydroxychromene-2-carboxylate = (3E)-4-(2-hydroxyphenyl)-2-oxobut-3-enoate</text>
        <dbReference type="Rhea" id="RHEA:27401"/>
        <dbReference type="ChEBI" id="CHEBI:59350"/>
        <dbReference type="ChEBI" id="CHEBI:59353"/>
        <dbReference type="EC" id="5.99.1.4"/>
    </reaction>
</comment>
<proteinExistence type="inferred from homology"/>
<comment type="caution">
    <text evidence="3">The sequence shown here is derived from an EMBL/GenBank/DDBJ whole genome shotgun (WGS) entry which is preliminary data.</text>
</comment>
<gene>
    <name evidence="3" type="ORF">GCM10007874_58550</name>
</gene>
<reference evidence="4" key="1">
    <citation type="journal article" date="2019" name="Int. J. Syst. Evol. Microbiol.">
        <title>The Global Catalogue of Microorganisms (GCM) 10K type strain sequencing project: providing services to taxonomists for standard genome sequencing and annotation.</title>
        <authorList>
            <consortium name="The Broad Institute Genomics Platform"/>
            <consortium name="The Broad Institute Genome Sequencing Center for Infectious Disease"/>
            <person name="Wu L."/>
            <person name="Ma J."/>
        </authorList>
    </citation>
    <scope>NUCLEOTIDE SEQUENCE [LARGE SCALE GENOMIC DNA]</scope>
    <source>
        <strain evidence="4">NBRC 101365</strain>
    </source>
</reference>
<protein>
    <recommendedName>
        <fullName evidence="1">2-hydroxychromene-2-carboxylate isomerase</fullName>
        <ecNumber evidence="1">5.99.1.4</ecNumber>
    </recommendedName>
</protein>
<evidence type="ECO:0000313" key="4">
    <source>
        <dbReference type="Proteomes" id="UP001156882"/>
    </source>
</evidence>
<dbReference type="Proteomes" id="UP001156882">
    <property type="component" value="Unassembled WGS sequence"/>
</dbReference>
<dbReference type="InterPro" id="IPR014440">
    <property type="entry name" value="HCCAis_GSTk"/>
</dbReference>
<comment type="similarity">
    <text evidence="1">Belongs to the GST superfamily. NadH family.</text>
</comment>
<evidence type="ECO:0000313" key="3">
    <source>
        <dbReference type="EMBL" id="GLS22835.1"/>
    </source>
</evidence>
<sequence>MKVDFFFGVGSRYSYLAAASIDEIEARTGALVRWRVVYSPDLIRHAGSDPFQQDSLRGQYRPTYRSLDVERWANFLDIPYREPDFAVADWRHIALWAVAAERLGMGVVFARAAFEVAFAEGRPPRSQAELAGLAAQAGLDPGPLAEVIGTGDAELALEHNLSQALAAGCFGVPSFVTDDGKIRNSQKLPMSHRILAYIGRKLTLRPESTS</sequence>
<evidence type="ECO:0000259" key="2">
    <source>
        <dbReference type="Pfam" id="PF01323"/>
    </source>
</evidence>
<feature type="domain" description="DSBA-like thioredoxin" evidence="2">
    <location>
        <begin position="3"/>
        <end position="193"/>
    </location>
</feature>
<dbReference type="InterPro" id="IPR051924">
    <property type="entry name" value="GST_Kappa/NadH"/>
</dbReference>
<organism evidence="3 4">
    <name type="scientific">Labrys miyagiensis</name>
    <dbReference type="NCBI Taxonomy" id="346912"/>
    <lineage>
        <taxon>Bacteria</taxon>
        <taxon>Pseudomonadati</taxon>
        <taxon>Pseudomonadota</taxon>
        <taxon>Alphaproteobacteria</taxon>
        <taxon>Hyphomicrobiales</taxon>
        <taxon>Xanthobacteraceae</taxon>
        <taxon>Labrys</taxon>
    </lineage>
</organism>
<accession>A0ABQ6CRT5</accession>
<dbReference type="EMBL" id="BSPC01000066">
    <property type="protein sequence ID" value="GLS22835.1"/>
    <property type="molecule type" value="Genomic_DNA"/>
</dbReference>
<keyword evidence="1" id="KW-0413">Isomerase</keyword>
<keyword evidence="4" id="KW-1185">Reference proteome</keyword>
<dbReference type="SUPFAM" id="SSF52833">
    <property type="entry name" value="Thioredoxin-like"/>
    <property type="match status" value="1"/>
</dbReference>
<dbReference type="PANTHER" id="PTHR42943">
    <property type="entry name" value="GLUTATHIONE S-TRANSFERASE KAPPA"/>
    <property type="match status" value="1"/>
</dbReference>
<dbReference type="PIRSF" id="PIRSF006386">
    <property type="entry name" value="HCCAis_GSTk"/>
    <property type="match status" value="1"/>
</dbReference>
<dbReference type="InterPro" id="IPR036249">
    <property type="entry name" value="Thioredoxin-like_sf"/>
</dbReference>
<dbReference type="InterPro" id="IPR001853">
    <property type="entry name" value="DSBA-like_thioredoxin_dom"/>
</dbReference>
<dbReference type="EC" id="5.99.1.4" evidence="1"/>
<evidence type="ECO:0000256" key="1">
    <source>
        <dbReference type="PIRNR" id="PIRNR006386"/>
    </source>
</evidence>
<dbReference type="PANTHER" id="PTHR42943:SF2">
    <property type="entry name" value="GLUTATHIONE S-TRANSFERASE KAPPA 1"/>
    <property type="match status" value="1"/>
</dbReference>
<name>A0ABQ6CRT5_9HYPH</name>
<dbReference type="RefSeq" id="WP_284315787.1">
    <property type="nucleotide sequence ID" value="NZ_BSPC01000066.1"/>
</dbReference>
<dbReference type="Gene3D" id="3.40.30.10">
    <property type="entry name" value="Glutaredoxin"/>
    <property type="match status" value="1"/>
</dbReference>